<accession>A0A1Z9Z3R0</accession>
<feature type="transmembrane region" description="Helical" evidence="1">
    <location>
        <begin position="49"/>
        <end position="68"/>
    </location>
</feature>
<evidence type="ECO:0008006" key="4">
    <source>
        <dbReference type="Google" id="ProtNLM"/>
    </source>
</evidence>
<feature type="transmembrane region" description="Helical" evidence="1">
    <location>
        <begin position="153"/>
        <end position="170"/>
    </location>
</feature>
<feature type="transmembrane region" description="Helical" evidence="1">
    <location>
        <begin position="75"/>
        <end position="93"/>
    </location>
</feature>
<dbReference type="PANTHER" id="PTHR30199">
    <property type="entry name" value="MFS FAMILY TRANSPORTER, PREDICTED SUBSTRATE BENZOATE"/>
    <property type="match status" value="1"/>
</dbReference>
<feature type="transmembrane region" description="Helical" evidence="1">
    <location>
        <begin position="99"/>
        <end position="118"/>
    </location>
</feature>
<feature type="transmembrane region" description="Helical" evidence="1">
    <location>
        <begin position="353"/>
        <end position="386"/>
    </location>
</feature>
<name>A0A1Z9Z3R0_9GAMM</name>
<keyword evidence="1" id="KW-1133">Transmembrane helix</keyword>
<sequence length="396" mass="42123">MFLTMFISKDISLSAIVAGFIAVVIAYASSAVIIFHAAQMGQLSTLQTASWLASASLGCGVVTLILSLKLKMPIITAWSTPGAALLVTALPLYSLSEAVMAYIVSAILVIIFGVTGLFQKVMQKIPMSIIAAMLAGILLQFCLQAFMQIQLQPVLVLLMCITYFIAKLLLPKYSIVLTLLVGIAIVLLQNDLVWSSISWAVAQPVWTTPTWSLSAMFGIALPLFIVAMTSQNASGLAVMQTSGYQAPESKLITYTGVASLLTAPFGSHGVTLSSITAAICTSQDCHPDASKRYIAGLSCAFFYFLFAVFAQSMVQLFALVPKAFVVAIAGLALFSACSHALKTALSEMQHLDAAMLTFMVTASGLTLWGVGSAFWGLCAGIALYLLKQVIDLRSHT</sequence>
<dbReference type="PANTHER" id="PTHR30199:SF0">
    <property type="entry name" value="INNER MEMBRANE PROTEIN YDCO"/>
    <property type="match status" value="1"/>
</dbReference>
<feature type="transmembrane region" description="Helical" evidence="1">
    <location>
        <begin position="211"/>
        <end position="229"/>
    </location>
</feature>
<feature type="transmembrane region" description="Helical" evidence="1">
    <location>
        <begin position="12"/>
        <end position="37"/>
    </location>
</feature>
<dbReference type="EMBL" id="NEXX01000001">
    <property type="protein sequence ID" value="OUY09085.1"/>
    <property type="molecule type" value="Genomic_DNA"/>
</dbReference>
<keyword evidence="1" id="KW-0472">Membrane</keyword>
<protein>
    <recommendedName>
        <fullName evidence="4">Benzoate transporter</fullName>
    </recommendedName>
</protein>
<dbReference type="InterPro" id="IPR004711">
    <property type="entry name" value="Benzoate_Transporter"/>
</dbReference>
<dbReference type="Pfam" id="PF03594">
    <property type="entry name" value="BenE"/>
    <property type="match status" value="1"/>
</dbReference>
<dbReference type="AlphaFoldDB" id="A0A1Z9Z3R0"/>
<dbReference type="GO" id="GO:0005886">
    <property type="term" value="C:plasma membrane"/>
    <property type="evidence" value="ECO:0007669"/>
    <property type="project" value="TreeGrafter"/>
</dbReference>
<evidence type="ECO:0000256" key="1">
    <source>
        <dbReference type="SAM" id="Phobius"/>
    </source>
</evidence>
<dbReference type="GO" id="GO:0042925">
    <property type="term" value="F:benzoate transmembrane transporter activity"/>
    <property type="evidence" value="ECO:0007669"/>
    <property type="project" value="InterPro"/>
</dbReference>
<evidence type="ECO:0000313" key="3">
    <source>
        <dbReference type="Proteomes" id="UP000196536"/>
    </source>
</evidence>
<evidence type="ECO:0000313" key="2">
    <source>
        <dbReference type="EMBL" id="OUY09085.1"/>
    </source>
</evidence>
<organism evidence="2 3">
    <name type="scientific">Acinetobacter populi</name>
    <dbReference type="NCBI Taxonomy" id="1582270"/>
    <lineage>
        <taxon>Bacteria</taxon>
        <taxon>Pseudomonadati</taxon>
        <taxon>Pseudomonadota</taxon>
        <taxon>Gammaproteobacteria</taxon>
        <taxon>Moraxellales</taxon>
        <taxon>Moraxellaceae</taxon>
        <taxon>Acinetobacter</taxon>
    </lineage>
</organism>
<reference evidence="2 3" key="1">
    <citation type="submission" date="2017-05" db="EMBL/GenBank/DDBJ databases">
        <title>Acinetobacter populi ANC 5415 (= PBJ7), whole genome shotgun sequencing project.</title>
        <authorList>
            <person name="Nemec A."/>
            <person name="Radolfova-Krizova L."/>
        </authorList>
    </citation>
    <scope>NUCLEOTIDE SEQUENCE [LARGE SCALE GENOMIC DNA]</scope>
    <source>
        <strain evidence="2 3">PBJ7</strain>
    </source>
</reference>
<feature type="transmembrane region" description="Helical" evidence="1">
    <location>
        <begin position="125"/>
        <end position="147"/>
    </location>
</feature>
<feature type="transmembrane region" description="Helical" evidence="1">
    <location>
        <begin position="293"/>
        <end position="317"/>
    </location>
</feature>
<dbReference type="OrthoDB" id="9792424at2"/>
<comment type="caution">
    <text evidence="2">The sequence shown here is derived from an EMBL/GenBank/DDBJ whole genome shotgun (WGS) entry which is preliminary data.</text>
</comment>
<keyword evidence="1" id="KW-0812">Transmembrane</keyword>
<keyword evidence="3" id="KW-1185">Reference proteome</keyword>
<feature type="transmembrane region" description="Helical" evidence="1">
    <location>
        <begin position="323"/>
        <end position="341"/>
    </location>
</feature>
<dbReference type="NCBIfam" id="TIGR00843">
    <property type="entry name" value="benE"/>
    <property type="match status" value="1"/>
</dbReference>
<gene>
    <name evidence="2" type="ORF">CAP51_05675</name>
</gene>
<feature type="transmembrane region" description="Helical" evidence="1">
    <location>
        <begin position="177"/>
        <end position="199"/>
    </location>
</feature>
<proteinExistence type="predicted"/>
<dbReference type="Proteomes" id="UP000196536">
    <property type="component" value="Unassembled WGS sequence"/>
</dbReference>